<feature type="domain" description="Nudix hydrolase" evidence="12">
    <location>
        <begin position="28"/>
        <end position="160"/>
    </location>
</feature>
<dbReference type="HAMAP" id="MF_00202">
    <property type="entry name" value="Idi"/>
    <property type="match status" value="1"/>
</dbReference>
<keyword evidence="5" id="KW-0479">Metal-binding</keyword>
<proteinExistence type="inferred from homology"/>
<evidence type="ECO:0000256" key="10">
    <source>
        <dbReference type="NCBIfam" id="TIGR02150"/>
    </source>
</evidence>
<keyword evidence="9 13" id="KW-0413">Isomerase</keyword>
<comment type="caution">
    <text evidence="13">The sequence shown here is derived from an EMBL/GenBank/DDBJ whole genome shotgun (WGS) entry which is preliminary data.</text>
</comment>
<evidence type="ECO:0000256" key="1">
    <source>
        <dbReference type="ARBA" id="ARBA00004826"/>
    </source>
</evidence>
<dbReference type="RefSeq" id="WP_215242134.1">
    <property type="nucleotide sequence ID" value="NZ_CAJRAF010000004.1"/>
</dbReference>
<evidence type="ECO:0000256" key="7">
    <source>
        <dbReference type="ARBA" id="ARBA00023211"/>
    </source>
</evidence>
<dbReference type="InterPro" id="IPR015797">
    <property type="entry name" value="NUDIX_hydrolase-like_dom_sf"/>
</dbReference>
<dbReference type="NCBIfam" id="TIGR02150">
    <property type="entry name" value="IPP_isom_1"/>
    <property type="match status" value="1"/>
</dbReference>
<dbReference type="InterPro" id="IPR056375">
    <property type="entry name" value="Idi_bact"/>
</dbReference>
<dbReference type="InterPro" id="IPR011876">
    <property type="entry name" value="IsopentenylPP_isomerase_typ1"/>
</dbReference>
<evidence type="ECO:0000256" key="5">
    <source>
        <dbReference type="ARBA" id="ARBA00022723"/>
    </source>
</evidence>
<dbReference type="EC" id="5.3.3.2" evidence="3 10"/>
<dbReference type="AlphaFoldDB" id="A0A916JJQ0"/>
<comment type="similarity">
    <text evidence="2">Belongs to the IPP isomerase type 1 family.</text>
</comment>
<dbReference type="PANTHER" id="PTHR10885:SF0">
    <property type="entry name" value="ISOPENTENYL-DIPHOSPHATE DELTA-ISOMERASE"/>
    <property type="match status" value="1"/>
</dbReference>
<sequence length="176" mass="20346">MNVQVVLVDENDTPVGLMPKMEAHEKGALHRAISVFIFNTEGDLLLQQRRYDKYHSGGLWTNTCCSHPLPEEDTTRAANRRLLEEMGIEAELHFLFSFQYHAALENGLTEHELDHVFWGITDQKPDINISEVESYKYISRTELLADLTARSETYTEWFKICIQDVLEKIESQTKSL</sequence>
<evidence type="ECO:0000256" key="11">
    <source>
        <dbReference type="PIRSR" id="PIRSR018427-1"/>
    </source>
</evidence>
<dbReference type="PANTHER" id="PTHR10885">
    <property type="entry name" value="ISOPENTENYL-DIPHOSPHATE DELTA-ISOMERASE"/>
    <property type="match status" value="1"/>
</dbReference>
<dbReference type="EMBL" id="CAJRAF010000004">
    <property type="protein sequence ID" value="CAG5017567.1"/>
    <property type="molecule type" value="Genomic_DNA"/>
</dbReference>
<evidence type="ECO:0000256" key="2">
    <source>
        <dbReference type="ARBA" id="ARBA00007579"/>
    </source>
</evidence>
<keyword evidence="14" id="KW-1185">Reference proteome</keyword>
<keyword evidence="7" id="KW-0464">Manganese</keyword>
<dbReference type="CDD" id="cd02885">
    <property type="entry name" value="NUDIX_IPP_Isomerase"/>
    <property type="match status" value="1"/>
</dbReference>
<comment type="pathway">
    <text evidence="1">Isoprenoid biosynthesis; dimethylallyl diphosphate biosynthesis; dimethylallyl diphosphate from isopentenyl diphosphate: step 1/1.</text>
</comment>
<dbReference type="InterPro" id="IPR000086">
    <property type="entry name" value="NUDIX_hydrolase_dom"/>
</dbReference>
<evidence type="ECO:0000256" key="3">
    <source>
        <dbReference type="ARBA" id="ARBA00012057"/>
    </source>
</evidence>
<dbReference type="Gene3D" id="3.90.79.10">
    <property type="entry name" value="Nucleoside Triphosphate Pyrophosphohydrolase"/>
    <property type="match status" value="1"/>
</dbReference>
<reference evidence="13" key="1">
    <citation type="submission" date="2021-04" db="EMBL/GenBank/DDBJ databases">
        <authorList>
            <person name="Rodrigo-Torres L."/>
            <person name="Arahal R. D."/>
            <person name="Lucena T."/>
        </authorList>
    </citation>
    <scope>NUCLEOTIDE SEQUENCE</scope>
    <source>
        <strain evidence="13">CECT 9275</strain>
    </source>
</reference>
<feature type="active site" evidence="11">
    <location>
        <position position="112"/>
    </location>
</feature>
<keyword evidence="8" id="KW-0414">Isoprene biosynthesis</keyword>
<dbReference type="Pfam" id="PF00293">
    <property type="entry name" value="NUDIX"/>
    <property type="match status" value="1"/>
</dbReference>
<name>A0A916JJQ0_9BACT</name>
<dbReference type="Proteomes" id="UP000680038">
    <property type="component" value="Unassembled WGS sequence"/>
</dbReference>
<evidence type="ECO:0000259" key="12">
    <source>
        <dbReference type="PROSITE" id="PS51462"/>
    </source>
</evidence>
<dbReference type="PROSITE" id="PS51462">
    <property type="entry name" value="NUDIX"/>
    <property type="match status" value="1"/>
</dbReference>
<evidence type="ECO:0000313" key="14">
    <source>
        <dbReference type="Proteomes" id="UP000680038"/>
    </source>
</evidence>
<dbReference type="SUPFAM" id="SSF55811">
    <property type="entry name" value="Nudix"/>
    <property type="match status" value="1"/>
</dbReference>
<evidence type="ECO:0000313" key="13">
    <source>
        <dbReference type="EMBL" id="CAG5017567.1"/>
    </source>
</evidence>
<organism evidence="13 14">
    <name type="scientific">Dyadobacter helix</name>
    <dbReference type="NCBI Taxonomy" id="2822344"/>
    <lineage>
        <taxon>Bacteria</taxon>
        <taxon>Pseudomonadati</taxon>
        <taxon>Bacteroidota</taxon>
        <taxon>Cytophagia</taxon>
        <taxon>Cytophagales</taxon>
        <taxon>Spirosomataceae</taxon>
        <taxon>Dyadobacter</taxon>
    </lineage>
</organism>
<dbReference type="GO" id="GO:0004452">
    <property type="term" value="F:isopentenyl-diphosphate delta-isomerase activity"/>
    <property type="evidence" value="ECO:0007669"/>
    <property type="project" value="UniProtKB-UniRule"/>
</dbReference>
<dbReference type="GO" id="GO:0005737">
    <property type="term" value="C:cytoplasm"/>
    <property type="evidence" value="ECO:0007669"/>
    <property type="project" value="TreeGrafter"/>
</dbReference>
<feature type="active site" evidence="11">
    <location>
        <position position="65"/>
    </location>
</feature>
<gene>
    <name evidence="13" type="primary">idi</name>
    <name evidence="13" type="ORF">DYBT9275_05800</name>
</gene>
<evidence type="ECO:0000256" key="4">
    <source>
        <dbReference type="ARBA" id="ARBA00022490"/>
    </source>
</evidence>
<dbReference type="GO" id="GO:0009240">
    <property type="term" value="P:isopentenyl diphosphate biosynthetic process"/>
    <property type="evidence" value="ECO:0007669"/>
    <property type="project" value="TreeGrafter"/>
</dbReference>
<evidence type="ECO:0000256" key="6">
    <source>
        <dbReference type="ARBA" id="ARBA00022842"/>
    </source>
</evidence>
<accession>A0A916JJQ0</accession>
<protein>
    <recommendedName>
        <fullName evidence="3 10">Isopentenyl-diphosphate delta-isomerase</fullName>
        <ecNumber evidence="3 10">5.3.3.2</ecNumber>
    </recommendedName>
</protein>
<evidence type="ECO:0000256" key="9">
    <source>
        <dbReference type="ARBA" id="ARBA00023235"/>
    </source>
</evidence>
<keyword evidence="4" id="KW-0963">Cytoplasm</keyword>
<dbReference type="GO" id="GO:0046872">
    <property type="term" value="F:metal ion binding"/>
    <property type="evidence" value="ECO:0007669"/>
    <property type="project" value="UniProtKB-KW"/>
</dbReference>
<keyword evidence="6" id="KW-0460">Magnesium</keyword>
<dbReference type="NCBIfam" id="NF002995">
    <property type="entry name" value="PRK03759.1"/>
    <property type="match status" value="1"/>
</dbReference>
<dbReference type="PIRSF" id="PIRSF018427">
    <property type="entry name" value="Isopntndiph_ism"/>
    <property type="match status" value="1"/>
</dbReference>
<evidence type="ECO:0000256" key="8">
    <source>
        <dbReference type="ARBA" id="ARBA00023229"/>
    </source>
</evidence>